<dbReference type="AlphaFoldDB" id="A0A834NFV5"/>
<feature type="region of interest" description="Disordered" evidence="4">
    <location>
        <begin position="94"/>
        <end position="119"/>
    </location>
</feature>
<evidence type="ECO:0000256" key="2">
    <source>
        <dbReference type="ARBA" id="ARBA00008098"/>
    </source>
</evidence>
<sequence length="249" mass="29359">MKFCFPVLFALILISCLHLGVALRCQSINQQTDQFEKILKTCRKRNLGHNNYDADYSSNESNESEDSSDSNEDSFDNKFLIRNNSRYYTNDFLNEQNNRNNKAHQSTRNGNPLSFGSNNVNERLKNVDYYDTNNWGMTNSNWENMRNTGSNHNYQENHNQKQNDSCIIQCFFNELNIIDQRGFPIRESMIRVMTERIQDPELRDFIEESIIKCFQFLNSVNRMEKCEYSQNLLTCLIGKGKEQCEDWNI</sequence>
<dbReference type="Pfam" id="PF01395">
    <property type="entry name" value="PBP_GOBP"/>
    <property type="match status" value="1"/>
</dbReference>
<comment type="caution">
    <text evidence="6">The sequence shown here is derived from an EMBL/GenBank/DDBJ whole genome shotgun (WGS) entry which is preliminary data.</text>
</comment>
<evidence type="ECO:0000256" key="5">
    <source>
        <dbReference type="SAM" id="SignalP"/>
    </source>
</evidence>
<dbReference type="Gene3D" id="1.10.238.20">
    <property type="entry name" value="Pheromone/general odorant binding protein domain"/>
    <property type="match status" value="1"/>
</dbReference>
<organism evidence="6 7">
    <name type="scientific">Vespula vulgaris</name>
    <name type="common">Yellow jacket</name>
    <name type="synonym">Wasp</name>
    <dbReference type="NCBI Taxonomy" id="7454"/>
    <lineage>
        <taxon>Eukaryota</taxon>
        <taxon>Metazoa</taxon>
        <taxon>Ecdysozoa</taxon>
        <taxon>Arthropoda</taxon>
        <taxon>Hexapoda</taxon>
        <taxon>Insecta</taxon>
        <taxon>Pterygota</taxon>
        <taxon>Neoptera</taxon>
        <taxon>Endopterygota</taxon>
        <taxon>Hymenoptera</taxon>
        <taxon>Apocrita</taxon>
        <taxon>Aculeata</taxon>
        <taxon>Vespoidea</taxon>
        <taxon>Vespidae</taxon>
        <taxon>Vespinae</taxon>
        <taxon>Vespula</taxon>
    </lineage>
</organism>
<comment type="similarity">
    <text evidence="2">Belongs to the PBP/GOBP family.</text>
</comment>
<keyword evidence="7" id="KW-1185">Reference proteome</keyword>
<name>A0A834NFV5_VESVU</name>
<keyword evidence="5" id="KW-0732">Signal</keyword>
<gene>
    <name evidence="6" type="ORF">HZH66_002047</name>
</gene>
<keyword evidence="3" id="KW-0964">Secreted</keyword>
<dbReference type="GO" id="GO:0005576">
    <property type="term" value="C:extracellular region"/>
    <property type="evidence" value="ECO:0007669"/>
    <property type="project" value="UniProtKB-SubCell"/>
</dbReference>
<comment type="subcellular location">
    <subcellularLocation>
        <location evidence="1">Secreted</location>
    </subcellularLocation>
</comment>
<dbReference type="PANTHER" id="PTHR21066">
    <property type="entry name" value="ODORANT-BINDING PROTEIN 59A-RELATED"/>
    <property type="match status" value="1"/>
</dbReference>
<feature type="signal peptide" evidence="5">
    <location>
        <begin position="1"/>
        <end position="22"/>
    </location>
</feature>
<dbReference type="EMBL" id="JACSEA010000002">
    <property type="protein sequence ID" value="KAF7407510.1"/>
    <property type="molecule type" value="Genomic_DNA"/>
</dbReference>
<evidence type="ECO:0000256" key="1">
    <source>
        <dbReference type="ARBA" id="ARBA00004613"/>
    </source>
</evidence>
<dbReference type="InterPro" id="IPR006170">
    <property type="entry name" value="PBP/GOBP"/>
</dbReference>
<dbReference type="GO" id="GO:0005549">
    <property type="term" value="F:odorant binding"/>
    <property type="evidence" value="ECO:0007669"/>
    <property type="project" value="InterPro"/>
</dbReference>
<evidence type="ECO:0000313" key="7">
    <source>
        <dbReference type="Proteomes" id="UP000614350"/>
    </source>
</evidence>
<accession>A0A834NFV5</accession>
<proteinExistence type="inferred from homology"/>
<feature type="region of interest" description="Disordered" evidence="4">
    <location>
        <begin position="51"/>
        <end position="76"/>
    </location>
</feature>
<dbReference type="SUPFAM" id="SSF47565">
    <property type="entry name" value="Insect pheromone/odorant-binding proteins"/>
    <property type="match status" value="1"/>
</dbReference>
<feature type="compositionally biased region" description="Acidic residues" evidence="4">
    <location>
        <begin position="62"/>
        <end position="74"/>
    </location>
</feature>
<dbReference type="InterPro" id="IPR036728">
    <property type="entry name" value="PBP_GOBP_sf"/>
</dbReference>
<dbReference type="InterPro" id="IPR052295">
    <property type="entry name" value="Odorant-binding_protein"/>
</dbReference>
<dbReference type="PANTHER" id="PTHR21066:SF9">
    <property type="entry name" value="ODORANT-BINDING PROTEIN 59A"/>
    <property type="match status" value="1"/>
</dbReference>
<feature type="chain" id="PRO_5032597860" evidence="5">
    <location>
        <begin position="23"/>
        <end position="249"/>
    </location>
</feature>
<reference evidence="6" key="1">
    <citation type="journal article" date="2020" name="G3 (Bethesda)">
        <title>High-Quality Assemblies for Three Invasive Social Wasps from the &lt;i&gt;Vespula&lt;/i&gt; Genus.</title>
        <authorList>
            <person name="Harrop T.W.R."/>
            <person name="Guhlin J."/>
            <person name="McLaughlin G.M."/>
            <person name="Permina E."/>
            <person name="Stockwell P."/>
            <person name="Gilligan J."/>
            <person name="Le Lec M.F."/>
            <person name="Gruber M.A.M."/>
            <person name="Quinn O."/>
            <person name="Lovegrove M."/>
            <person name="Duncan E.J."/>
            <person name="Remnant E.J."/>
            <person name="Van Eeckhoven J."/>
            <person name="Graham B."/>
            <person name="Knapp R.A."/>
            <person name="Langford K.W."/>
            <person name="Kronenberg Z."/>
            <person name="Press M.O."/>
            <person name="Eacker S.M."/>
            <person name="Wilson-Rankin E.E."/>
            <person name="Purcell J."/>
            <person name="Lester P.J."/>
            <person name="Dearden P.K."/>
        </authorList>
    </citation>
    <scope>NUCLEOTIDE SEQUENCE</scope>
    <source>
        <strain evidence="6">Marl-1</strain>
    </source>
</reference>
<dbReference type="PROSITE" id="PS51257">
    <property type="entry name" value="PROKAR_LIPOPROTEIN"/>
    <property type="match status" value="1"/>
</dbReference>
<evidence type="ECO:0000313" key="6">
    <source>
        <dbReference type="EMBL" id="KAF7407510.1"/>
    </source>
</evidence>
<protein>
    <submittedName>
        <fullName evidence="6">Uncharacterized protein</fullName>
    </submittedName>
</protein>
<evidence type="ECO:0000256" key="4">
    <source>
        <dbReference type="SAM" id="MobiDB-lite"/>
    </source>
</evidence>
<dbReference type="Proteomes" id="UP000614350">
    <property type="component" value="Unassembled WGS sequence"/>
</dbReference>
<evidence type="ECO:0000256" key="3">
    <source>
        <dbReference type="ARBA" id="ARBA00022525"/>
    </source>
</evidence>